<feature type="transmembrane region" description="Helical" evidence="11">
    <location>
        <begin position="467"/>
        <end position="483"/>
    </location>
</feature>
<sequence>MEESSSDSRNVIKNNQVLPEESVKECYIEDYDTELKYLPLTMVNNTPNVPTATNFELRLHRGGACVEDESELSEDNLPEKSLIQFAKDSEVKLAICITQYNEPIFQLAESLAGIYRSYYELVNIDESYKDRVHICIISDGIEKLDPQSYLSKLEDVGIFNTKEIKDFKDFGLKDGNIEIERKYLPLSFINKNNMNDKERKYGSYNVAHTFSKYMDFNEWMSGLDDTKQDGLKIDNYDINDFLLGNDTTGKVKHKKFKHLKMPIHFMIKHRNQGKIESHKWFFKGFCAYTNPTFAQIIDCGSIPLWNSISHIIMHMECFETVGGACGEIECMVPEKKEDYSGVSFIEGAIIRAQYVEYKVSHYLDKATESLFGFVSVLPGAFSTFRWDCIRGIPLDTFLLGAKDEFSTSRKIVPCYKANKYLAEDRIMCLEIIAKAHENFIIHYIPGAKCLTDPPMSLTGLLKQRRRWFNGSMFATFHVLFSMGRICKRKTFFPRFFGFATLYIYMMANTFLSFILVGLFYGAFSIFIRKAFDNDECYNLTKPANIIENIYLIFLATVLMLSITVDVKWAETGYRMCSFGMGCFAIVMLVATIIYATQEDFLENYAIIFVCIWFLSYVLPLALNVTKLRTLDFIKGIIYSLFMSPTYVNIFTIFAISNIHDVSWGSRPAVYDPLSEAAEKRKVESYKNFRSNFLVCWILCNLITGSAIITLSRNGNDDVIFYIGAVLGLVLAVKIFLSFLHFCVSLFHSWMTNRHIKKKKSSVFKEVQDSKIEEEETKFIEYVKMTPAEKELHKKKENELANNLKKNILGLAIKKIKSQHPKKKRVADLAEIEVEGVNVKDLYMKMSTMKRSGKAAAELYESASEAATPKRRNGIEETSFDSHDFPSSDEDEFNDLNVREDSKLLDITPDPSPTKVKFGKSQDGNSKKHKNPMKPKSILKKSDNKPEIDPKSSLKKKVKSKEENKIFEASFESESDSTQSEHNAKPKMSRKATGREINMNDKKINFTPQEESYSTINDHVSTKGHSSSPYEYY</sequence>
<keyword evidence="6 11" id="KW-0812">Transmembrane</keyword>
<dbReference type="GO" id="GO:0005886">
    <property type="term" value="C:plasma membrane"/>
    <property type="evidence" value="ECO:0007669"/>
    <property type="project" value="UniProtKB-SubCell"/>
</dbReference>
<evidence type="ECO:0000256" key="8">
    <source>
        <dbReference type="ARBA" id="ARBA00023136"/>
    </source>
</evidence>
<dbReference type="InterPro" id="IPR029044">
    <property type="entry name" value="Nucleotide-diphossugar_trans"/>
</dbReference>
<dbReference type="GO" id="GO:0006031">
    <property type="term" value="P:chitin biosynthetic process"/>
    <property type="evidence" value="ECO:0007669"/>
    <property type="project" value="TreeGrafter"/>
</dbReference>
<keyword evidence="3" id="KW-1003">Cell membrane</keyword>
<feature type="transmembrane region" description="Helical" evidence="11">
    <location>
        <begin position="691"/>
        <end position="711"/>
    </location>
</feature>
<accession>A0AAD1XA96</accession>
<evidence type="ECO:0000256" key="10">
    <source>
        <dbReference type="SAM" id="MobiDB-lite"/>
    </source>
</evidence>
<dbReference type="GO" id="GO:0004100">
    <property type="term" value="F:chitin synthase activity"/>
    <property type="evidence" value="ECO:0007669"/>
    <property type="project" value="UniProtKB-EC"/>
</dbReference>
<keyword evidence="5" id="KW-0808">Transferase</keyword>
<evidence type="ECO:0000256" key="6">
    <source>
        <dbReference type="ARBA" id="ARBA00022692"/>
    </source>
</evidence>
<feature type="transmembrane region" description="Helical" evidence="11">
    <location>
        <begin position="495"/>
        <end position="528"/>
    </location>
</feature>
<feature type="compositionally biased region" description="Basic residues" evidence="10">
    <location>
        <begin position="926"/>
        <end position="938"/>
    </location>
</feature>
<keyword evidence="9" id="KW-0961">Cell wall biogenesis/degradation</keyword>
<evidence type="ECO:0000256" key="5">
    <source>
        <dbReference type="ARBA" id="ARBA00022679"/>
    </source>
</evidence>
<feature type="region of interest" description="Disordered" evidence="10">
    <location>
        <begin position="862"/>
        <end position="1032"/>
    </location>
</feature>
<gene>
    <name evidence="12" type="ORF">ECRASSUSDP1_LOCUS8109</name>
</gene>
<keyword evidence="4" id="KW-0328">Glycosyltransferase</keyword>
<comment type="caution">
    <text evidence="12">The sequence shown here is derived from an EMBL/GenBank/DDBJ whole genome shotgun (WGS) entry which is preliminary data.</text>
</comment>
<dbReference type="PANTHER" id="PTHR22914:SF9">
    <property type="entry name" value="CHITIN SYNTHASE 1"/>
    <property type="match status" value="1"/>
</dbReference>
<dbReference type="SUPFAM" id="SSF53448">
    <property type="entry name" value="Nucleotide-diphospho-sugar transferases"/>
    <property type="match status" value="1"/>
</dbReference>
<evidence type="ECO:0000256" key="3">
    <source>
        <dbReference type="ARBA" id="ARBA00022475"/>
    </source>
</evidence>
<dbReference type="EMBL" id="CAMPGE010007919">
    <property type="protein sequence ID" value="CAI2366835.1"/>
    <property type="molecule type" value="Genomic_DNA"/>
</dbReference>
<evidence type="ECO:0000313" key="12">
    <source>
        <dbReference type="EMBL" id="CAI2366835.1"/>
    </source>
</evidence>
<evidence type="ECO:0000256" key="4">
    <source>
        <dbReference type="ARBA" id="ARBA00022676"/>
    </source>
</evidence>
<proteinExistence type="predicted"/>
<dbReference type="AlphaFoldDB" id="A0AAD1XA96"/>
<feature type="transmembrane region" description="Helical" evidence="11">
    <location>
        <begin position="548"/>
        <end position="566"/>
    </location>
</feature>
<dbReference type="EC" id="2.4.1.16" evidence="2"/>
<feature type="transmembrane region" description="Helical" evidence="11">
    <location>
        <begin position="578"/>
        <end position="597"/>
    </location>
</feature>
<feature type="transmembrane region" description="Helical" evidence="11">
    <location>
        <begin position="636"/>
        <end position="655"/>
    </location>
</feature>
<keyword evidence="8 11" id="KW-0472">Membrane</keyword>
<protein>
    <recommendedName>
        <fullName evidence="2">chitin synthase</fullName>
        <ecNumber evidence="2">2.4.1.16</ecNumber>
    </recommendedName>
</protein>
<evidence type="ECO:0000256" key="1">
    <source>
        <dbReference type="ARBA" id="ARBA00004651"/>
    </source>
</evidence>
<feature type="compositionally biased region" description="Polar residues" evidence="10">
    <location>
        <begin position="1005"/>
        <end position="1032"/>
    </location>
</feature>
<dbReference type="GO" id="GO:0071555">
    <property type="term" value="P:cell wall organization"/>
    <property type="evidence" value="ECO:0007669"/>
    <property type="project" value="UniProtKB-KW"/>
</dbReference>
<evidence type="ECO:0000313" key="13">
    <source>
        <dbReference type="Proteomes" id="UP001295684"/>
    </source>
</evidence>
<comment type="subcellular location">
    <subcellularLocation>
        <location evidence="1">Cell membrane</location>
        <topology evidence="1">Multi-pass membrane protein</topology>
    </subcellularLocation>
</comment>
<dbReference type="Proteomes" id="UP001295684">
    <property type="component" value="Unassembled WGS sequence"/>
</dbReference>
<keyword evidence="7 11" id="KW-1133">Transmembrane helix</keyword>
<evidence type="ECO:0000256" key="2">
    <source>
        <dbReference type="ARBA" id="ARBA00012543"/>
    </source>
</evidence>
<dbReference type="InterPro" id="IPR004835">
    <property type="entry name" value="Chitin_synth"/>
</dbReference>
<feature type="compositionally biased region" description="Basic and acidic residues" evidence="10">
    <location>
        <begin position="939"/>
        <end position="951"/>
    </location>
</feature>
<dbReference type="Pfam" id="PF01644">
    <property type="entry name" value="Chitin_synth_1"/>
    <property type="match status" value="2"/>
</dbReference>
<name>A0AAD1XA96_EUPCR</name>
<keyword evidence="13" id="KW-1185">Reference proteome</keyword>
<evidence type="ECO:0000256" key="11">
    <source>
        <dbReference type="SAM" id="Phobius"/>
    </source>
</evidence>
<dbReference type="PANTHER" id="PTHR22914">
    <property type="entry name" value="CHITIN SYNTHASE"/>
    <property type="match status" value="1"/>
</dbReference>
<evidence type="ECO:0000256" key="7">
    <source>
        <dbReference type="ARBA" id="ARBA00022989"/>
    </source>
</evidence>
<evidence type="ECO:0000256" key="9">
    <source>
        <dbReference type="ARBA" id="ARBA00023316"/>
    </source>
</evidence>
<reference evidence="12" key="1">
    <citation type="submission" date="2023-07" db="EMBL/GenBank/DDBJ databases">
        <authorList>
            <consortium name="AG Swart"/>
            <person name="Singh M."/>
            <person name="Singh A."/>
            <person name="Seah K."/>
            <person name="Emmerich C."/>
        </authorList>
    </citation>
    <scope>NUCLEOTIDE SEQUENCE</scope>
    <source>
        <strain evidence="12">DP1</strain>
    </source>
</reference>
<feature type="transmembrane region" description="Helical" evidence="11">
    <location>
        <begin position="603"/>
        <end position="624"/>
    </location>
</feature>
<organism evidence="12 13">
    <name type="scientific">Euplotes crassus</name>
    <dbReference type="NCBI Taxonomy" id="5936"/>
    <lineage>
        <taxon>Eukaryota</taxon>
        <taxon>Sar</taxon>
        <taxon>Alveolata</taxon>
        <taxon>Ciliophora</taxon>
        <taxon>Intramacronucleata</taxon>
        <taxon>Spirotrichea</taxon>
        <taxon>Hypotrichia</taxon>
        <taxon>Euplotida</taxon>
        <taxon>Euplotidae</taxon>
        <taxon>Moneuplotes</taxon>
    </lineage>
</organism>
<feature type="transmembrane region" description="Helical" evidence="11">
    <location>
        <begin position="718"/>
        <end position="750"/>
    </location>
</feature>